<feature type="transmembrane region" description="Helical" evidence="6">
    <location>
        <begin position="208"/>
        <end position="229"/>
    </location>
</feature>
<feature type="transmembrane region" description="Helical" evidence="6">
    <location>
        <begin position="273"/>
        <end position="291"/>
    </location>
</feature>
<keyword evidence="2" id="KW-0813">Transport</keyword>
<dbReference type="SUPFAM" id="SSF103473">
    <property type="entry name" value="MFS general substrate transporter"/>
    <property type="match status" value="1"/>
</dbReference>
<feature type="transmembrane region" description="Helical" evidence="6">
    <location>
        <begin position="133"/>
        <end position="152"/>
    </location>
</feature>
<dbReference type="GO" id="GO:0022857">
    <property type="term" value="F:transmembrane transporter activity"/>
    <property type="evidence" value="ECO:0007669"/>
    <property type="project" value="InterPro"/>
</dbReference>
<feature type="transmembrane region" description="Helical" evidence="6">
    <location>
        <begin position="365"/>
        <end position="386"/>
    </location>
</feature>
<feature type="transmembrane region" description="Helical" evidence="6">
    <location>
        <begin position="98"/>
        <end position="121"/>
    </location>
</feature>
<keyword evidence="5 6" id="KW-0472">Membrane</keyword>
<dbReference type="InterPro" id="IPR004752">
    <property type="entry name" value="AmpG_permease/AT-1"/>
</dbReference>
<dbReference type="InterPro" id="IPR011701">
    <property type="entry name" value="MFS"/>
</dbReference>
<keyword evidence="8" id="KW-1185">Reference proteome</keyword>
<evidence type="ECO:0000256" key="3">
    <source>
        <dbReference type="ARBA" id="ARBA00022692"/>
    </source>
</evidence>
<organism evidence="7 8">
    <name type="scientific">Haoranjiania flava</name>
    <dbReference type="NCBI Taxonomy" id="1856322"/>
    <lineage>
        <taxon>Bacteria</taxon>
        <taxon>Pseudomonadati</taxon>
        <taxon>Bacteroidota</taxon>
        <taxon>Chitinophagia</taxon>
        <taxon>Chitinophagales</taxon>
        <taxon>Chitinophagaceae</taxon>
        <taxon>Haoranjiania</taxon>
    </lineage>
</organism>
<dbReference type="RefSeq" id="WP_263036397.1">
    <property type="nucleotide sequence ID" value="NZ_JAOTPL010000001.1"/>
</dbReference>
<evidence type="ECO:0000256" key="4">
    <source>
        <dbReference type="ARBA" id="ARBA00022989"/>
    </source>
</evidence>
<accession>A0AAE3LJ00</accession>
<dbReference type="Proteomes" id="UP001209317">
    <property type="component" value="Unassembled WGS sequence"/>
</dbReference>
<keyword evidence="3 6" id="KW-0812">Transmembrane</keyword>
<evidence type="ECO:0000256" key="1">
    <source>
        <dbReference type="ARBA" id="ARBA00004141"/>
    </source>
</evidence>
<reference evidence="7" key="1">
    <citation type="submission" date="2022-10" db="EMBL/GenBank/DDBJ databases">
        <authorList>
            <person name="Kim H.S."/>
            <person name="Kim J.-S."/>
            <person name="Suh M.K."/>
            <person name="Eom M.K."/>
            <person name="Lee J.-S."/>
        </authorList>
    </citation>
    <scope>NUCLEOTIDE SEQUENCE</scope>
    <source>
        <strain evidence="7">LIP-5</strain>
    </source>
</reference>
<feature type="transmembrane region" description="Helical" evidence="6">
    <location>
        <begin position="158"/>
        <end position="179"/>
    </location>
</feature>
<feature type="transmembrane region" description="Helical" evidence="6">
    <location>
        <begin position="244"/>
        <end position="266"/>
    </location>
</feature>
<evidence type="ECO:0000256" key="6">
    <source>
        <dbReference type="SAM" id="Phobius"/>
    </source>
</evidence>
<feature type="transmembrane region" description="Helical" evidence="6">
    <location>
        <begin position="303"/>
        <end position="326"/>
    </location>
</feature>
<protein>
    <submittedName>
        <fullName evidence="7">MFS transporter</fullName>
    </submittedName>
</protein>
<proteinExistence type="predicted"/>
<gene>
    <name evidence="7" type="ORF">OD355_00075</name>
</gene>
<comment type="subcellular location">
    <subcellularLocation>
        <location evidence="1">Membrane</location>
        <topology evidence="1">Multi-pass membrane protein</topology>
    </subcellularLocation>
</comment>
<feature type="transmembrane region" description="Helical" evidence="6">
    <location>
        <begin position="69"/>
        <end position="92"/>
    </location>
</feature>
<evidence type="ECO:0000313" key="8">
    <source>
        <dbReference type="Proteomes" id="UP001209317"/>
    </source>
</evidence>
<comment type="caution">
    <text evidence="7">The sequence shown here is derived from an EMBL/GenBank/DDBJ whole genome shotgun (WGS) entry which is preliminary data.</text>
</comment>
<sequence>MKTNKKYTLLILLFTTQTIPIAFFGHAVPAIMRDKGLSLEAIGWFQMALAPYGFSFLWAPVVDKYGRTYFRWVNISTLLYAVFIFPLIFFGFDNMVPLTILVALAVISMTTQDLAVDAFAIRSLSDGEKSIGNGMQSGGAYFGFLIGGGVLLMVYNAIGWSACILILCVLIVLPLYYTLKYSKHSTKDNSASSISLKDIFSYFKVKEFLRWIVMLLVIKTPLEIVFQFLRPLLIDKGYRLEQVGFMFGIITMSFAMAGGFLAGLFLKKKSERIKLITAITGSVIAIGFALLMAEYKALPYSAYLLFCSIIGFACGWKAMVVFHIAMNKVRAGKEATDYSFQSFLGSVLFMPMLPISGMLADRYGYTLLFSLMVFFSLIIFVMVILLSKARLTQPAHD</sequence>
<feature type="transmembrane region" description="Helical" evidence="6">
    <location>
        <begin position="43"/>
        <end position="62"/>
    </location>
</feature>
<dbReference type="PANTHER" id="PTHR12778">
    <property type="entry name" value="SOLUTE CARRIER FAMILY 33 ACETYL-COA TRANSPORTER -RELATED"/>
    <property type="match status" value="1"/>
</dbReference>
<name>A0AAE3LJ00_9BACT</name>
<evidence type="ECO:0000256" key="2">
    <source>
        <dbReference type="ARBA" id="ARBA00022448"/>
    </source>
</evidence>
<dbReference type="InterPro" id="IPR036259">
    <property type="entry name" value="MFS_trans_sf"/>
</dbReference>
<dbReference type="AlphaFoldDB" id="A0AAE3LJ00"/>
<dbReference type="PANTHER" id="PTHR12778:SF10">
    <property type="entry name" value="MAJOR FACILITATOR SUPERFAMILY DOMAIN-CONTAINING PROTEIN 3"/>
    <property type="match status" value="1"/>
</dbReference>
<dbReference type="EMBL" id="JAOTPL010000001">
    <property type="protein sequence ID" value="MCU7692909.1"/>
    <property type="molecule type" value="Genomic_DNA"/>
</dbReference>
<feature type="transmembrane region" description="Helical" evidence="6">
    <location>
        <begin position="338"/>
        <end position="359"/>
    </location>
</feature>
<evidence type="ECO:0000313" key="7">
    <source>
        <dbReference type="EMBL" id="MCU7692909.1"/>
    </source>
</evidence>
<evidence type="ECO:0000256" key="5">
    <source>
        <dbReference type="ARBA" id="ARBA00023136"/>
    </source>
</evidence>
<dbReference type="Pfam" id="PF07690">
    <property type="entry name" value="MFS_1"/>
    <property type="match status" value="1"/>
</dbReference>
<dbReference type="GO" id="GO:0016020">
    <property type="term" value="C:membrane"/>
    <property type="evidence" value="ECO:0007669"/>
    <property type="project" value="UniProtKB-SubCell"/>
</dbReference>
<dbReference type="Gene3D" id="1.20.1250.20">
    <property type="entry name" value="MFS general substrate transporter like domains"/>
    <property type="match status" value="1"/>
</dbReference>
<keyword evidence="4 6" id="KW-1133">Transmembrane helix</keyword>